<keyword evidence="3" id="KW-0378">Hydrolase</keyword>
<comment type="caution">
    <text evidence="8">The sequence shown here is derived from an EMBL/GenBank/DDBJ whole genome shotgun (WGS) entry which is preliminary data.</text>
</comment>
<dbReference type="GO" id="GO:0005525">
    <property type="term" value="F:GTP binding"/>
    <property type="evidence" value="ECO:0007669"/>
    <property type="project" value="UniProtKB-KW"/>
</dbReference>
<name>A0A0N1EJL8_9HELI</name>
<gene>
    <name evidence="8" type="ORF">HPU229334_11745</name>
</gene>
<evidence type="ECO:0000256" key="3">
    <source>
        <dbReference type="ARBA" id="ARBA00022801"/>
    </source>
</evidence>
<feature type="domain" description="Dynamin N-terminal" evidence="7">
    <location>
        <begin position="186"/>
        <end position="380"/>
    </location>
</feature>
<evidence type="ECO:0000256" key="5">
    <source>
        <dbReference type="ARBA" id="ARBA00023136"/>
    </source>
</evidence>
<dbReference type="Pfam" id="PF00350">
    <property type="entry name" value="Dynamin_N"/>
    <property type="match status" value="1"/>
</dbReference>
<keyword evidence="5" id="KW-0472">Membrane</keyword>
<evidence type="ECO:0000313" key="8">
    <source>
        <dbReference type="EMBL" id="KPH54923.1"/>
    </source>
</evidence>
<protein>
    <recommendedName>
        <fullName evidence="7">Dynamin N-terminal domain-containing protein</fullName>
    </recommendedName>
</protein>
<dbReference type="InterPro" id="IPR045063">
    <property type="entry name" value="Dynamin_N"/>
</dbReference>
<dbReference type="Proteomes" id="UP000037997">
    <property type="component" value="Unassembled WGS sequence"/>
</dbReference>
<dbReference type="STRING" id="35818.HPU229336_06075"/>
<dbReference type="AlphaFoldDB" id="A0A0N1EJL8"/>
<dbReference type="EMBL" id="JNOC01000079">
    <property type="protein sequence ID" value="KPH54923.1"/>
    <property type="molecule type" value="Genomic_DNA"/>
</dbReference>
<dbReference type="PANTHER" id="PTHR10465">
    <property type="entry name" value="TRANSMEMBRANE GTPASE FZO1"/>
    <property type="match status" value="1"/>
</dbReference>
<evidence type="ECO:0000259" key="7">
    <source>
        <dbReference type="Pfam" id="PF00350"/>
    </source>
</evidence>
<dbReference type="InterPro" id="IPR027417">
    <property type="entry name" value="P-loop_NTPase"/>
</dbReference>
<dbReference type="RefSeq" id="WP_054198588.1">
    <property type="nucleotide sequence ID" value="NZ_JNOC01000079.1"/>
</dbReference>
<dbReference type="GO" id="GO:0016020">
    <property type="term" value="C:membrane"/>
    <property type="evidence" value="ECO:0007669"/>
    <property type="project" value="UniProtKB-SubCell"/>
</dbReference>
<keyword evidence="6" id="KW-0175">Coiled coil</keyword>
<keyword evidence="2" id="KW-0547">Nucleotide-binding</keyword>
<comment type="subcellular location">
    <subcellularLocation>
        <location evidence="1">Membrane</location>
    </subcellularLocation>
</comment>
<accession>A0A0N1EJL8</accession>
<evidence type="ECO:0000313" key="9">
    <source>
        <dbReference type="Proteomes" id="UP000037997"/>
    </source>
</evidence>
<keyword evidence="4" id="KW-0342">GTP-binding</keyword>
<proteinExistence type="predicted"/>
<dbReference type="CDD" id="cd09912">
    <property type="entry name" value="DLP_2"/>
    <property type="match status" value="1"/>
</dbReference>
<dbReference type="PATRIC" id="fig|35818.11.peg.2325"/>
<dbReference type="GO" id="GO:0003924">
    <property type="term" value="F:GTPase activity"/>
    <property type="evidence" value="ECO:0007669"/>
    <property type="project" value="InterPro"/>
</dbReference>
<feature type="coiled-coil region" evidence="6">
    <location>
        <begin position="505"/>
        <end position="532"/>
    </location>
</feature>
<evidence type="ECO:0000256" key="6">
    <source>
        <dbReference type="SAM" id="Coils"/>
    </source>
</evidence>
<dbReference type="SUPFAM" id="SSF52540">
    <property type="entry name" value="P-loop containing nucleoside triphosphate hydrolases"/>
    <property type="match status" value="1"/>
</dbReference>
<evidence type="ECO:0000256" key="2">
    <source>
        <dbReference type="ARBA" id="ARBA00022741"/>
    </source>
</evidence>
<evidence type="ECO:0000256" key="1">
    <source>
        <dbReference type="ARBA" id="ARBA00004370"/>
    </source>
</evidence>
<dbReference type="PANTHER" id="PTHR10465:SF0">
    <property type="entry name" value="SARCALUMENIN"/>
    <property type="match status" value="1"/>
</dbReference>
<sequence>MEWFKETFKDILPLESFHITDLPKDSCNEILAILLSLTPKTFNLFWQSQTLKNICKEYLYNTTYFKTIQQAQYQILLTLQNQKDSQKLQEILQNLDFMHHHNLLEESHYNNLKSFLTSHFQNHPNHPTTHLEKTPQLPKNLLENFFDESLKILTKELNSLSSITPKNIFENLQNLITKAQSQHFSIGITGILSSGKSTLLNALLGQEILGSSTIPETASLTILKYSPKSYAKIIFWNQEQWQELKSTLDSKLLENLLENQEFSDFLKNYIQKSEQSLEIPLQDLPKFTSANHPSKLCNLVQKTILFTPLNFLKNKVEIVDTPGLDDPIIQREEITKNYLTKCDLLIHAMNASQSATQIDLEFLLEALQTSNISRLLIILTHADLLTQEELHQALNYTKESIQAKFQQNLPPSQAKLFLERLDFIHIASYPALLCQNNPKQAKELGYTLESSNFNTFLEYLQKTLLGNNSTKAKDIIYLTAQGFHKNIEILKEYLDLELKLLFSTQEEIAMLIQKNKQEINEANKEFETLKFNLQNTQTHFQEYLKSTKNTLTQKLNEAQNILIQRIFEDILYDYQKHSSPSKERIERILTQGLEDFLIDILRTYRQNLAQKISQLQNTLLPTLKMPQMQLHKSTITKTKIQILNHLNSLSLHSYKNQENKLKEALQQAFQNGFANFENTIYHQSQEIASAFLNDLKTSFEEMMQQSSQNLETKKQILQKSLDKSNSTQKQQKESQIMHSISSLKEIQILLQELQEYATRNNDA</sequence>
<organism evidence="8 9">
    <name type="scientific">Helicobacter pullorum</name>
    <dbReference type="NCBI Taxonomy" id="35818"/>
    <lineage>
        <taxon>Bacteria</taxon>
        <taxon>Pseudomonadati</taxon>
        <taxon>Campylobacterota</taxon>
        <taxon>Epsilonproteobacteria</taxon>
        <taxon>Campylobacterales</taxon>
        <taxon>Helicobacteraceae</taxon>
        <taxon>Helicobacter</taxon>
    </lineage>
</organism>
<reference evidence="8 9" key="1">
    <citation type="submission" date="2014-06" db="EMBL/GenBank/DDBJ databases">
        <title>Helicobacter pullorum isolates in fresh chicken meat - phenotypic and genotypic features.</title>
        <authorList>
            <person name="Borges V."/>
            <person name="Santos A."/>
            <person name="Correia C.B."/>
            <person name="Saraiva M."/>
            <person name="Menard A."/>
            <person name="Vieira L."/>
            <person name="Sampaio D.A."/>
            <person name="Gomes J.P."/>
            <person name="Oleastro M."/>
        </authorList>
    </citation>
    <scope>NUCLEOTIDE SEQUENCE [LARGE SCALE GENOMIC DNA]</scope>
    <source>
        <strain evidence="8 9">229334/12</strain>
    </source>
</reference>
<dbReference type="InterPro" id="IPR027094">
    <property type="entry name" value="Mitofusin_fam"/>
</dbReference>
<evidence type="ECO:0000256" key="4">
    <source>
        <dbReference type="ARBA" id="ARBA00023134"/>
    </source>
</evidence>
<dbReference type="Gene3D" id="3.40.50.300">
    <property type="entry name" value="P-loop containing nucleotide triphosphate hydrolases"/>
    <property type="match status" value="1"/>
</dbReference>